<dbReference type="RefSeq" id="WP_152290669.1">
    <property type="nucleotide sequence ID" value="NZ_VTPV01000010.1"/>
</dbReference>
<dbReference type="EMBL" id="VTPV01000010">
    <property type="protein sequence ID" value="KAB1229503.1"/>
    <property type="molecule type" value="Genomic_DNA"/>
</dbReference>
<proteinExistence type="predicted"/>
<gene>
    <name evidence="1" type="ORF">F8D52_16500</name>
</gene>
<keyword evidence="2" id="KW-1185">Reference proteome</keyword>
<name>A0A5N4BM63_9FLAO</name>
<protein>
    <submittedName>
        <fullName evidence="1">Helix-turn-helix domain-containing protein</fullName>
    </submittedName>
</protein>
<evidence type="ECO:0000313" key="1">
    <source>
        <dbReference type="EMBL" id="KAB1229503.1"/>
    </source>
</evidence>
<comment type="caution">
    <text evidence="1">The sequence shown here is derived from an EMBL/GenBank/DDBJ whole genome shotgun (WGS) entry which is preliminary data.</text>
</comment>
<evidence type="ECO:0000313" key="2">
    <source>
        <dbReference type="Proteomes" id="UP000326384"/>
    </source>
</evidence>
<sequence>MKRTESPDYRRIYNDIIKEKYPEKKELCKSILEKKELSFLDIIKLNSLLFEEKNKERSVANQRHKSYNISTIREILDYQRKNKLNNTQLAIHFKLSRNSIAKWNKLLSSNDVNIVSTRIADAIYML</sequence>
<organism evidence="1 2">
    <name type="scientific">Chryseobacterium viscerum</name>
    <dbReference type="NCBI Taxonomy" id="1037377"/>
    <lineage>
        <taxon>Bacteria</taxon>
        <taxon>Pseudomonadati</taxon>
        <taxon>Bacteroidota</taxon>
        <taxon>Flavobacteriia</taxon>
        <taxon>Flavobacteriales</taxon>
        <taxon>Weeksellaceae</taxon>
        <taxon>Chryseobacterium group</taxon>
        <taxon>Chryseobacterium</taxon>
    </lineage>
</organism>
<dbReference type="Proteomes" id="UP000326384">
    <property type="component" value="Unassembled WGS sequence"/>
</dbReference>
<reference evidence="1 2" key="1">
    <citation type="journal article" date="2019" name="Stand. Genomic Sci.">
        <title>Draft Whole-Genome Sequence of a Novel Chryseobacterium viscerum Strain Isolated from Fresh Water at Dripping Springs, New Mexico.</title>
        <authorList>
            <person name="Kyndt J.A."/>
            <person name="Moore T.C."/>
        </authorList>
    </citation>
    <scope>NUCLEOTIDE SEQUENCE [LARGE SCALE GENOMIC DNA]</scope>
    <source>
        <strain evidence="1 2">DPS</strain>
    </source>
</reference>
<accession>A0A5N4BM63</accession>